<dbReference type="OrthoDB" id="3787379at2759"/>
<evidence type="ECO:0000259" key="1">
    <source>
        <dbReference type="PROSITE" id="PS51061"/>
    </source>
</evidence>
<keyword evidence="3" id="KW-1185">Reference proteome</keyword>
<protein>
    <recommendedName>
        <fullName evidence="1">R3H domain-containing protein</fullName>
    </recommendedName>
</protein>
<evidence type="ECO:0000313" key="2">
    <source>
        <dbReference type="EMBL" id="KAH7125766.1"/>
    </source>
</evidence>
<organism evidence="2 3">
    <name type="scientific">Dendryphion nanum</name>
    <dbReference type="NCBI Taxonomy" id="256645"/>
    <lineage>
        <taxon>Eukaryota</taxon>
        <taxon>Fungi</taxon>
        <taxon>Dikarya</taxon>
        <taxon>Ascomycota</taxon>
        <taxon>Pezizomycotina</taxon>
        <taxon>Dothideomycetes</taxon>
        <taxon>Pleosporomycetidae</taxon>
        <taxon>Pleosporales</taxon>
        <taxon>Torulaceae</taxon>
        <taxon>Dendryphion</taxon>
    </lineage>
</organism>
<dbReference type="PROSITE" id="PS51061">
    <property type="entry name" value="R3H"/>
    <property type="match status" value="1"/>
</dbReference>
<dbReference type="GO" id="GO:0003676">
    <property type="term" value="F:nucleic acid binding"/>
    <property type="evidence" value="ECO:0007669"/>
    <property type="project" value="UniProtKB-UniRule"/>
</dbReference>
<proteinExistence type="predicted"/>
<sequence length="354" mass="40277">MASLTGLPTELRQRILSIALSRVKDINMQPPRCLINLLHINHRLRLDMGPVLDLWNPIHHISSPKLLPSFRPWIFTIDGIPVQPKGGRMCIDVFCDVKEDNTAWPCYSVDESHSTYALVAAAWSNAVPLLPTEIKELYVDITPILARRRREHRLIIGKFLRHRRVLEFVSSHFEEIMELLSILQRRYQGTVPIFLTGLLSTKSRSFVERISAVDGLEFRGTWFTQEDSHWPDIQEALKYVAPPPKGKAKTGGVVNPLAYLRNLIKWSDGTKWMYAKLVDMGEFENVVMDLRLLGEFRNDTERLTLSISPASPSRRALQHKIAKDLGLETRSGGEGDGRYIILSRKPLVVPAAKC</sequence>
<dbReference type="Gene3D" id="3.30.1370.50">
    <property type="entry name" value="R3H-like domain"/>
    <property type="match status" value="1"/>
</dbReference>
<name>A0A9P9DV10_9PLEO</name>
<reference evidence="2" key="1">
    <citation type="journal article" date="2021" name="Nat. Commun.">
        <title>Genetic determinants of endophytism in the Arabidopsis root mycobiome.</title>
        <authorList>
            <person name="Mesny F."/>
            <person name="Miyauchi S."/>
            <person name="Thiergart T."/>
            <person name="Pickel B."/>
            <person name="Atanasova L."/>
            <person name="Karlsson M."/>
            <person name="Huettel B."/>
            <person name="Barry K.W."/>
            <person name="Haridas S."/>
            <person name="Chen C."/>
            <person name="Bauer D."/>
            <person name="Andreopoulos W."/>
            <person name="Pangilinan J."/>
            <person name="LaButti K."/>
            <person name="Riley R."/>
            <person name="Lipzen A."/>
            <person name="Clum A."/>
            <person name="Drula E."/>
            <person name="Henrissat B."/>
            <person name="Kohler A."/>
            <person name="Grigoriev I.V."/>
            <person name="Martin F.M."/>
            <person name="Hacquard S."/>
        </authorList>
    </citation>
    <scope>NUCLEOTIDE SEQUENCE</scope>
    <source>
        <strain evidence="2">MPI-CAGE-CH-0243</strain>
    </source>
</reference>
<dbReference type="SUPFAM" id="SSF82708">
    <property type="entry name" value="R3H domain"/>
    <property type="match status" value="1"/>
</dbReference>
<dbReference type="SMART" id="SM00393">
    <property type="entry name" value="R3H"/>
    <property type="match status" value="1"/>
</dbReference>
<accession>A0A9P9DV10</accession>
<evidence type="ECO:0000313" key="3">
    <source>
        <dbReference type="Proteomes" id="UP000700596"/>
    </source>
</evidence>
<dbReference type="InterPro" id="IPR001374">
    <property type="entry name" value="R3H_dom"/>
</dbReference>
<comment type="caution">
    <text evidence="2">The sequence shown here is derived from an EMBL/GenBank/DDBJ whole genome shotgun (WGS) entry which is preliminary data.</text>
</comment>
<dbReference type="Pfam" id="PF01424">
    <property type="entry name" value="R3H"/>
    <property type="match status" value="1"/>
</dbReference>
<dbReference type="Proteomes" id="UP000700596">
    <property type="component" value="Unassembled WGS sequence"/>
</dbReference>
<feature type="domain" description="R3H" evidence="1">
    <location>
        <begin position="283"/>
        <end position="346"/>
    </location>
</feature>
<dbReference type="AlphaFoldDB" id="A0A9P9DV10"/>
<dbReference type="InterPro" id="IPR036867">
    <property type="entry name" value="R3H_dom_sf"/>
</dbReference>
<dbReference type="EMBL" id="JAGMWT010000007">
    <property type="protein sequence ID" value="KAH7125766.1"/>
    <property type="molecule type" value="Genomic_DNA"/>
</dbReference>
<dbReference type="CDD" id="cd02325">
    <property type="entry name" value="R3H"/>
    <property type="match status" value="1"/>
</dbReference>
<gene>
    <name evidence="2" type="ORF">B0J11DRAFT_462393</name>
</gene>